<dbReference type="GO" id="GO:0003700">
    <property type="term" value="F:DNA-binding transcription factor activity"/>
    <property type="evidence" value="ECO:0007669"/>
    <property type="project" value="InterPro"/>
</dbReference>
<keyword evidence="3" id="KW-0804">Transcription</keyword>
<dbReference type="STRING" id="1121014.N788_07145"/>
<evidence type="ECO:0000256" key="2">
    <source>
        <dbReference type="ARBA" id="ARBA00023125"/>
    </source>
</evidence>
<dbReference type="InterPro" id="IPR001845">
    <property type="entry name" value="HTH_ArsR_DNA-bd_dom"/>
</dbReference>
<feature type="region of interest" description="Disordered" evidence="4">
    <location>
        <begin position="1"/>
        <end position="21"/>
    </location>
</feature>
<dbReference type="SUPFAM" id="SSF46785">
    <property type="entry name" value="Winged helix' DNA-binding domain"/>
    <property type="match status" value="1"/>
</dbReference>
<keyword evidence="2" id="KW-0238">DNA-binding</keyword>
<dbReference type="InterPro" id="IPR051011">
    <property type="entry name" value="Metal_resp_trans_reg"/>
</dbReference>
<dbReference type="Gene3D" id="1.10.10.10">
    <property type="entry name" value="Winged helix-like DNA-binding domain superfamily/Winged helix DNA-binding domain"/>
    <property type="match status" value="1"/>
</dbReference>
<dbReference type="InterPro" id="IPR036390">
    <property type="entry name" value="WH_DNA-bd_sf"/>
</dbReference>
<proteinExistence type="predicted"/>
<dbReference type="NCBIfam" id="NF033788">
    <property type="entry name" value="HTH_metalloreg"/>
    <property type="match status" value="1"/>
</dbReference>
<dbReference type="PRINTS" id="PR00778">
    <property type="entry name" value="HTHARSR"/>
</dbReference>
<comment type="caution">
    <text evidence="6">The sequence shown here is derived from an EMBL/GenBank/DDBJ whole genome shotgun (WGS) entry which is preliminary data.</text>
</comment>
<dbReference type="InterPro" id="IPR036388">
    <property type="entry name" value="WH-like_DNA-bd_sf"/>
</dbReference>
<dbReference type="AlphaFoldDB" id="A0A087MG12"/>
<accession>A0A087MG12</accession>
<protein>
    <recommendedName>
        <fullName evidence="5">HTH arsR-type domain-containing protein</fullName>
    </recommendedName>
</protein>
<evidence type="ECO:0000256" key="4">
    <source>
        <dbReference type="SAM" id="MobiDB-lite"/>
    </source>
</evidence>
<evidence type="ECO:0000256" key="3">
    <source>
        <dbReference type="ARBA" id="ARBA00023163"/>
    </source>
</evidence>
<dbReference type="Proteomes" id="UP000029085">
    <property type="component" value="Unassembled WGS sequence"/>
</dbReference>
<evidence type="ECO:0000256" key="1">
    <source>
        <dbReference type="ARBA" id="ARBA00023015"/>
    </source>
</evidence>
<evidence type="ECO:0000259" key="5">
    <source>
        <dbReference type="PROSITE" id="PS50987"/>
    </source>
</evidence>
<evidence type="ECO:0000313" key="7">
    <source>
        <dbReference type="Proteomes" id="UP000029085"/>
    </source>
</evidence>
<dbReference type="PROSITE" id="PS50987">
    <property type="entry name" value="HTH_ARSR_2"/>
    <property type="match status" value="1"/>
</dbReference>
<keyword evidence="7" id="KW-1185">Reference proteome</keyword>
<gene>
    <name evidence="6" type="ORF">N788_07145</name>
</gene>
<evidence type="ECO:0000313" key="6">
    <source>
        <dbReference type="EMBL" id="KFL35815.1"/>
    </source>
</evidence>
<dbReference type="EMBL" id="AVCJ01000048">
    <property type="protein sequence ID" value="KFL35815.1"/>
    <property type="molecule type" value="Genomic_DNA"/>
</dbReference>
<reference evidence="7" key="1">
    <citation type="submission" date="2013-08" db="EMBL/GenBank/DDBJ databases">
        <title>Genome sequencing of Arenimonas donghaensis.</title>
        <authorList>
            <person name="Chen F."/>
            <person name="Wang G."/>
        </authorList>
    </citation>
    <scope>NUCLEOTIDE SEQUENCE [LARGE SCALE GENOMIC DNA]</scope>
    <source>
        <strain evidence="7">HO3-R19</strain>
    </source>
</reference>
<feature type="domain" description="HTH arsR-type" evidence="5">
    <location>
        <begin position="19"/>
        <end position="113"/>
    </location>
</feature>
<dbReference type="SMART" id="SM00418">
    <property type="entry name" value="HTH_ARSR"/>
    <property type="match status" value="1"/>
</dbReference>
<sequence length="115" mass="12416">MRPSTRKPSPEPAGTSAELMESASEAAAELLKAMANPQRLRVLCLLVEREMSVGEINALVPISQSALSQHLAVLRENNLVATRREAQTVFYSVADGTVHDVIEVLHRNLCGPAQG</sequence>
<name>A0A087MG12_9GAMM</name>
<reference evidence="6 7" key="2">
    <citation type="journal article" date="2015" name="Stand. Genomic Sci.">
        <title>High quality draft genomic sequence of Arenimonas donghaensis DSM 18148(T).</title>
        <authorList>
            <person name="Chen F."/>
            <person name="Wang H."/>
            <person name="Cao Y."/>
            <person name="Li X."/>
            <person name="Wang G."/>
        </authorList>
    </citation>
    <scope>NUCLEOTIDE SEQUENCE [LARGE SCALE GENOMIC DNA]</scope>
    <source>
        <strain evidence="6 7">HO3-R19</strain>
    </source>
</reference>
<dbReference type="RefSeq" id="WP_425476485.1">
    <property type="nucleotide sequence ID" value="NZ_AVCJ01000048.1"/>
</dbReference>
<keyword evidence="1" id="KW-0805">Transcription regulation</keyword>
<dbReference type="PANTHER" id="PTHR43132:SF2">
    <property type="entry name" value="ARSENICAL RESISTANCE OPERON REPRESSOR ARSR-RELATED"/>
    <property type="match status" value="1"/>
</dbReference>
<dbReference type="InterPro" id="IPR011991">
    <property type="entry name" value="ArsR-like_HTH"/>
</dbReference>
<dbReference type="PANTHER" id="PTHR43132">
    <property type="entry name" value="ARSENICAL RESISTANCE OPERON REPRESSOR ARSR-RELATED"/>
    <property type="match status" value="1"/>
</dbReference>
<dbReference type="Pfam" id="PF01022">
    <property type="entry name" value="HTH_5"/>
    <property type="match status" value="1"/>
</dbReference>
<dbReference type="PATRIC" id="fig|1121014.3.peg.2331"/>
<dbReference type="GO" id="GO:0003677">
    <property type="term" value="F:DNA binding"/>
    <property type="evidence" value="ECO:0007669"/>
    <property type="project" value="UniProtKB-KW"/>
</dbReference>
<dbReference type="CDD" id="cd00090">
    <property type="entry name" value="HTH_ARSR"/>
    <property type="match status" value="1"/>
</dbReference>
<organism evidence="6 7">
    <name type="scientific">Arenimonas donghaensis DSM 18148 = HO3-R19</name>
    <dbReference type="NCBI Taxonomy" id="1121014"/>
    <lineage>
        <taxon>Bacteria</taxon>
        <taxon>Pseudomonadati</taxon>
        <taxon>Pseudomonadota</taxon>
        <taxon>Gammaproteobacteria</taxon>
        <taxon>Lysobacterales</taxon>
        <taxon>Lysobacteraceae</taxon>
        <taxon>Arenimonas</taxon>
    </lineage>
</organism>